<reference evidence="1" key="1">
    <citation type="journal article" date="2021" name="Proc. Natl. Acad. Sci. U.S.A.">
        <title>A Catalog of Tens of Thousands of Viruses from Human Metagenomes Reveals Hidden Associations with Chronic Diseases.</title>
        <authorList>
            <person name="Tisza M.J."/>
            <person name="Buck C.B."/>
        </authorList>
    </citation>
    <scope>NUCLEOTIDE SEQUENCE</scope>
    <source>
        <strain evidence="1">Ct0f722</strain>
    </source>
</reference>
<proteinExistence type="predicted"/>
<dbReference type="EMBL" id="BK015890">
    <property type="protein sequence ID" value="DAD71940.1"/>
    <property type="molecule type" value="Genomic_DNA"/>
</dbReference>
<sequence>MCRKNHQDVELIDLSKPYYKPTDAVKMRTKAYANLTITEAFNKAYGTNVSEALAERANQTPAELRVGQMIPLRIASITKFGTTFDCSATKQVIETRNNFYHYEKMREHVPAESLEARVIDVNANWVMVDLFGPMVEKELNAITSEPWRQNIVNGEIPSVVVKNLHMVRGGFKGHVVLNGISNFLGDDYELDAFIPGSQICLNITDDFEQYEGQTVRAMILSSSIGPNGSRSVVCSVKRLLQHQGNLKLMEIHSMWCDQEGAWKEFGQKVFKAKVTGVINSSKQCGVFVEIPELNITGMIRKPADELVNYTMGMSIQVSFDTMDETLEYNDAVSQFQHLPPFEIEDGALKKVNIKPIFKQA</sequence>
<evidence type="ECO:0000313" key="1">
    <source>
        <dbReference type="EMBL" id="DAD71940.1"/>
    </source>
</evidence>
<accession>A0A8S5LPI3</accession>
<organism evidence="1">
    <name type="scientific">Myoviridae sp. ct0f722</name>
    <dbReference type="NCBI Taxonomy" id="2827599"/>
    <lineage>
        <taxon>Viruses</taxon>
        <taxon>Duplodnaviria</taxon>
        <taxon>Heunggongvirae</taxon>
        <taxon>Uroviricota</taxon>
        <taxon>Caudoviricetes</taxon>
    </lineage>
</organism>
<name>A0A8S5LPI3_9CAUD</name>
<protein>
    <submittedName>
        <fullName evidence="1">Uncharacterized protein</fullName>
    </submittedName>
</protein>